<protein>
    <submittedName>
        <fullName evidence="1">GIY-YIG nuclease family protein</fullName>
    </submittedName>
</protein>
<evidence type="ECO:0000313" key="1">
    <source>
        <dbReference type="EMBL" id="TQR20498.1"/>
    </source>
</evidence>
<dbReference type="InterPro" id="IPR035901">
    <property type="entry name" value="GIY-YIG_endonuc_sf"/>
</dbReference>
<comment type="caution">
    <text evidence="1">The sequence shown here is derived from an EMBL/GenBank/DDBJ whole genome shotgun (WGS) entry which is preliminary data.</text>
</comment>
<proteinExistence type="predicted"/>
<gene>
    <name evidence="1" type="ORF">FG384_07000</name>
</gene>
<sequence>MNRKKELKQEYKEVKVEGGIYVITNKQNGKKFVASTRNFKTLNGTKFTLETGTHTNRLLQEDWKQFGKDAFDIEEVEILKKPENQYIDEKKELEKLLDKWLEDLQPYGENGYHTK</sequence>
<organism evidence="1 2">
    <name type="scientific">Psychrobacillus vulpis</name>
    <dbReference type="NCBI Taxonomy" id="2325572"/>
    <lineage>
        <taxon>Bacteria</taxon>
        <taxon>Bacillati</taxon>
        <taxon>Bacillota</taxon>
        <taxon>Bacilli</taxon>
        <taxon>Bacillales</taxon>
        <taxon>Bacillaceae</taxon>
        <taxon>Psychrobacillus</taxon>
    </lineage>
</organism>
<keyword evidence="2" id="KW-1185">Reference proteome</keyword>
<name>A0A544TSS6_9BACI</name>
<dbReference type="OrthoDB" id="9134286at2"/>
<dbReference type="Proteomes" id="UP000316626">
    <property type="component" value="Unassembled WGS sequence"/>
</dbReference>
<dbReference type="Gene3D" id="3.40.1440.10">
    <property type="entry name" value="GIY-YIG endonuclease"/>
    <property type="match status" value="1"/>
</dbReference>
<dbReference type="RefSeq" id="WP_142641880.1">
    <property type="nucleotide sequence ID" value="NZ_VDGI01000005.1"/>
</dbReference>
<reference evidence="1 2" key="1">
    <citation type="submission" date="2019-06" db="EMBL/GenBank/DDBJ databases">
        <title>Psychrobacillus vulpis sp. nov., a new species isolated from feces of a red fox that inhabits in The Tablas de Daimiel Natural Park, Albacete, Spain.</title>
        <authorList>
            <person name="Rodriguez M."/>
            <person name="Reina J.C."/>
            <person name="Bejar V."/>
            <person name="Llamas I."/>
        </authorList>
    </citation>
    <scope>NUCLEOTIDE SEQUENCE [LARGE SCALE GENOMIC DNA]</scope>
    <source>
        <strain evidence="1 2">Z8</strain>
    </source>
</reference>
<evidence type="ECO:0000313" key="2">
    <source>
        <dbReference type="Proteomes" id="UP000316626"/>
    </source>
</evidence>
<dbReference type="CDD" id="cd10451">
    <property type="entry name" value="GIY-YIG_LuxR_like"/>
    <property type="match status" value="1"/>
</dbReference>
<dbReference type="EMBL" id="VDGI01000005">
    <property type="protein sequence ID" value="TQR20498.1"/>
    <property type="molecule type" value="Genomic_DNA"/>
</dbReference>
<dbReference type="AlphaFoldDB" id="A0A544TSS6"/>
<dbReference type="SUPFAM" id="SSF82771">
    <property type="entry name" value="GIY-YIG endonuclease"/>
    <property type="match status" value="1"/>
</dbReference>
<accession>A0A544TSS6</accession>